<dbReference type="KEGG" id="psti:SOO65_18515"/>
<accession>A0AAX4HN84</accession>
<reference evidence="2 3" key="1">
    <citation type="submission" date="2023-11" db="EMBL/GenBank/DDBJ databases">
        <title>Peredibacter starrii A3.12.</title>
        <authorList>
            <person name="Mitchell R.J."/>
        </authorList>
    </citation>
    <scope>NUCLEOTIDE SEQUENCE [LARGE SCALE GENOMIC DNA]</scope>
    <source>
        <strain evidence="2 3">A3.12</strain>
    </source>
</reference>
<feature type="signal peptide" evidence="1">
    <location>
        <begin position="1"/>
        <end position="19"/>
    </location>
</feature>
<evidence type="ECO:0000313" key="3">
    <source>
        <dbReference type="Proteomes" id="UP001324634"/>
    </source>
</evidence>
<proteinExistence type="predicted"/>
<gene>
    <name evidence="2" type="ORF">SOO65_18515</name>
</gene>
<dbReference type="AlphaFoldDB" id="A0AAX4HN84"/>
<dbReference type="RefSeq" id="WP_321393951.1">
    <property type="nucleotide sequence ID" value="NZ_CP139487.1"/>
</dbReference>
<organism evidence="2 3">
    <name type="scientific">Peredibacter starrii</name>
    <dbReference type="NCBI Taxonomy" id="28202"/>
    <lineage>
        <taxon>Bacteria</taxon>
        <taxon>Pseudomonadati</taxon>
        <taxon>Bdellovibrionota</taxon>
        <taxon>Bacteriovoracia</taxon>
        <taxon>Bacteriovoracales</taxon>
        <taxon>Bacteriovoracaceae</taxon>
        <taxon>Peredibacter</taxon>
    </lineage>
</organism>
<dbReference type="Proteomes" id="UP001324634">
    <property type="component" value="Chromosome"/>
</dbReference>
<keyword evidence="3" id="KW-1185">Reference proteome</keyword>
<feature type="chain" id="PRO_5043892708" evidence="1">
    <location>
        <begin position="20"/>
        <end position="483"/>
    </location>
</feature>
<protein>
    <submittedName>
        <fullName evidence="2">Uncharacterized protein</fullName>
    </submittedName>
</protein>
<evidence type="ECO:0000313" key="2">
    <source>
        <dbReference type="EMBL" id="WPU64691.1"/>
    </source>
</evidence>
<name>A0AAX4HN84_9BACT</name>
<keyword evidence="1" id="KW-0732">Signal</keyword>
<evidence type="ECO:0000256" key="1">
    <source>
        <dbReference type="SAM" id="SignalP"/>
    </source>
</evidence>
<sequence length="483" mass="53815">MLNTRWIFMAALFSFSAMGSVSFEEKKNRVEFLEELTKSTSLGVEAFHRELNYEKLNLSLEKRAENEAQLLAEKVKIQIIKAYEAALESSGNADEAAEEIRNAVEKDLMLVSPDLQDEMRKISLDTLEALQRGAVSADLDLSNLQMALMQGVEERSNFLNEEGVDMLPPAMATSDNRRLNYTKKADILESLTSDRESVDWISSAGNTMKSVDSRKVDSKISLQVRVEFMGIGVEAGPAIAFRREYKTNVTVNTEGMQPALKSDGSFDFTTYDRMGRVVKNKRRFISFNCDADLEFETEYAGAGGFTFAGIGGSTGVSKKFSNSVNIASRRLLLPEQIAGKKVTMNSMVELCHNDFLNARVTNNLTVKGALNVMMKNMVASLRFTHPKNKCATDAHCGDWFKKEVITLAKNNNKARCVENTREKFMQCELRGQQGQSCIVLDAKGKRLSSGNQEYTCDKGLRCVQTEEAGFLSPARGKCMPIKK</sequence>
<dbReference type="EMBL" id="CP139487">
    <property type="protein sequence ID" value="WPU64691.1"/>
    <property type="molecule type" value="Genomic_DNA"/>
</dbReference>